<evidence type="ECO:0000313" key="2">
    <source>
        <dbReference type="WBParaSite" id="ACRNAN_scaffold4276.g11614.t1"/>
    </source>
</evidence>
<evidence type="ECO:0000313" key="1">
    <source>
        <dbReference type="Proteomes" id="UP000887540"/>
    </source>
</evidence>
<proteinExistence type="predicted"/>
<organism evidence="1 2">
    <name type="scientific">Acrobeloides nanus</name>
    <dbReference type="NCBI Taxonomy" id="290746"/>
    <lineage>
        <taxon>Eukaryota</taxon>
        <taxon>Metazoa</taxon>
        <taxon>Ecdysozoa</taxon>
        <taxon>Nematoda</taxon>
        <taxon>Chromadorea</taxon>
        <taxon>Rhabditida</taxon>
        <taxon>Tylenchina</taxon>
        <taxon>Cephalobomorpha</taxon>
        <taxon>Cephaloboidea</taxon>
        <taxon>Cephalobidae</taxon>
        <taxon>Acrobeloides</taxon>
    </lineage>
</organism>
<dbReference type="AlphaFoldDB" id="A0A914DWJ9"/>
<sequence length="200" mass="22865">MTALQSGEMKNLTRCLLPGIADDRISNLEGSLPVDIASVYDDYEVKNFAKLLKAISKSKIALLDLTGDDLLYIPESLSYIPFFNGRAIWDISTKTMKFKDGSSRKYLVYTVPCLALYKKQKLNSWVAWKKLLPKGSNLPMMEVPIEYGFDRPMRVAALIQFANPFNENGTLEENVELFGFYLQVPTKKQIKKRLLDENYF</sequence>
<reference evidence="2" key="1">
    <citation type="submission" date="2022-11" db="UniProtKB">
        <authorList>
            <consortium name="WormBaseParasite"/>
        </authorList>
    </citation>
    <scope>IDENTIFICATION</scope>
</reference>
<keyword evidence="1" id="KW-1185">Reference proteome</keyword>
<dbReference type="WBParaSite" id="ACRNAN_scaffold4276.g11614.t1">
    <property type="protein sequence ID" value="ACRNAN_scaffold4276.g11614.t1"/>
    <property type="gene ID" value="ACRNAN_scaffold4276.g11614"/>
</dbReference>
<accession>A0A914DWJ9</accession>
<dbReference type="Proteomes" id="UP000887540">
    <property type="component" value="Unplaced"/>
</dbReference>
<name>A0A914DWJ9_9BILA</name>
<protein>
    <submittedName>
        <fullName evidence="2">Uncharacterized protein</fullName>
    </submittedName>
</protein>